<sequence length="163" mass="18249">MLFSHIRRIGIAESLRRIFGGNPPRVQAAALPWRPAADGVEVLLVTSRGSGRWVLPKGWPEAGETLAESALREAREEAGVDGKASAEAFGHYYYSKVLSSGMQWHCQVEVYPVEVSRELKKWPEMKERERRWLPPRKAAEMVQEPDLAELIAGFAGNPREIAV</sequence>
<keyword evidence="2" id="KW-0479">Metal-binding</keyword>
<evidence type="ECO:0000256" key="1">
    <source>
        <dbReference type="ARBA" id="ARBA00001946"/>
    </source>
</evidence>
<evidence type="ECO:0000256" key="4">
    <source>
        <dbReference type="ARBA" id="ARBA00022842"/>
    </source>
</evidence>
<proteinExistence type="predicted"/>
<keyword evidence="7" id="KW-1185">Reference proteome</keyword>
<name>A0ABY5MTV4_9HYPH</name>
<evidence type="ECO:0000313" key="7">
    <source>
        <dbReference type="Proteomes" id="UP001342418"/>
    </source>
</evidence>
<dbReference type="CDD" id="cd04666">
    <property type="entry name" value="NUDIX_DIPP2_like_Nudt4"/>
    <property type="match status" value="1"/>
</dbReference>
<gene>
    <name evidence="6" type="ORF">NTH_03766</name>
</gene>
<dbReference type="EMBL" id="CP030941">
    <property type="protein sequence ID" value="UUP19271.1"/>
    <property type="molecule type" value="Genomic_DNA"/>
</dbReference>
<evidence type="ECO:0000256" key="2">
    <source>
        <dbReference type="ARBA" id="ARBA00022723"/>
    </source>
</evidence>
<accession>A0ABY5MTV4</accession>
<evidence type="ECO:0000259" key="5">
    <source>
        <dbReference type="PROSITE" id="PS51462"/>
    </source>
</evidence>
<feature type="domain" description="Nudix hydrolase" evidence="5">
    <location>
        <begin position="23"/>
        <end position="155"/>
    </location>
</feature>
<dbReference type="Pfam" id="PF00293">
    <property type="entry name" value="NUDIX"/>
    <property type="match status" value="1"/>
</dbReference>
<comment type="cofactor">
    <cofactor evidence="1">
        <name>Mg(2+)</name>
        <dbReference type="ChEBI" id="CHEBI:18420"/>
    </cofactor>
</comment>
<dbReference type="PANTHER" id="PTHR12629">
    <property type="entry name" value="DIPHOSPHOINOSITOL POLYPHOSPHATE PHOSPHOHYDROLASE"/>
    <property type="match status" value="1"/>
</dbReference>
<organism evidence="6 7">
    <name type="scientific">Nitratireductor thuwali</name>
    <dbReference type="NCBI Taxonomy" id="2267699"/>
    <lineage>
        <taxon>Bacteria</taxon>
        <taxon>Pseudomonadati</taxon>
        <taxon>Pseudomonadota</taxon>
        <taxon>Alphaproteobacteria</taxon>
        <taxon>Hyphomicrobiales</taxon>
        <taxon>Phyllobacteriaceae</taxon>
        <taxon>Nitratireductor</taxon>
    </lineage>
</organism>
<reference evidence="6 7" key="1">
    <citation type="submission" date="2018-07" db="EMBL/GenBank/DDBJ databases">
        <title>Genome sequence of Nitratireductor thuwali#1536.</title>
        <authorList>
            <person name="Michoud G."/>
            <person name="Merlino G."/>
            <person name="Sefrji F.O."/>
            <person name="Daffonchio D."/>
        </authorList>
    </citation>
    <scope>NUCLEOTIDE SEQUENCE [LARGE SCALE GENOMIC DNA]</scope>
    <source>
        <strain evidence="7">Nit1536</strain>
    </source>
</reference>
<dbReference type="SUPFAM" id="SSF55811">
    <property type="entry name" value="Nudix"/>
    <property type="match status" value="1"/>
</dbReference>
<dbReference type="RefSeq" id="WP_338531442.1">
    <property type="nucleotide sequence ID" value="NZ_CP030941.1"/>
</dbReference>
<dbReference type="PROSITE" id="PS51462">
    <property type="entry name" value="NUDIX"/>
    <property type="match status" value="1"/>
</dbReference>
<dbReference type="InterPro" id="IPR015797">
    <property type="entry name" value="NUDIX_hydrolase-like_dom_sf"/>
</dbReference>
<dbReference type="InterPro" id="IPR047198">
    <property type="entry name" value="DDP-like_NUDIX"/>
</dbReference>
<dbReference type="Gene3D" id="3.90.79.10">
    <property type="entry name" value="Nucleoside Triphosphate Pyrophosphohydrolase"/>
    <property type="match status" value="1"/>
</dbReference>
<evidence type="ECO:0000313" key="6">
    <source>
        <dbReference type="EMBL" id="UUP19271.1"/>
    </source>
</evidence>
<dbReference type="InterPro" id="IPR000086">
    <property type="entry name" value="NUDIX_hydrolase_dom"/>
</dbReference>
<evidence type="ECO:0000256" key="3">
    <source>
        <dbReference type="ARBA" id="ARBA00022801"/>
    </source>
</evidence>
<keyword evidence="3" id="KW-0378">Hydrolase</keyword>
<dbReference type="Proteomes" id="UP001342418">
    <property type="component" value="Chromosome"/>
</dbReference>
<keyword evidence="4" id="KW-0460">Magnesium</keyword>
<dbReference type="PANTHER" id="PTHR12629:SF0">
    <property type="entry name" value="DIPHOSPHOINOSITOL-POLYPHOSPHATE DIPHOSPHATASE"/>
    <property type="match status" value="1"/>
</dbReference>
<protein>
    <recommendedName>
        <fullName evidence="5">Nudix hydrolase domain-containing protein</fullName>
    </recommendedName>
</protein>